<comment type="caution">
    <text evidence="4">The sequence shown here is derived from an EMBL/GenBank/DDBJ whole genome shotgun (WGS) entry which is preliminary data.</text>
</comment>
<dbReference type="InterPro" id="IPR053233">
    <property type="entry name" value="ABRA-related"/>
</dbReference>
<dbReference type="SMART" id="SM00456">
    <property type="entry name" value="WW"/>
    <property type="match status" value="1"/>
</dbReference>
<dbReference type="PANTHER" id="PTHR21715">
    <property type="entry name" value="RH04127P"/>
    <property type="match status" value="1"/>
</dbReference>
<dbReference type="AlphaFoldDB" id="A0A8K1FED1"/>
<name>A0A8K1FED1_PYTOL</name>
<dbReference type="Proteomes" id="UP000794436">
    <property type="component" value="Unassembled WGS sequence"/>
</dbReference>
<protein>
    <recommendedName>
        <fullName evidence="3">WW domain-containing protein</fullName>
    </recommendedName>
</protein>
<dbReference type="PROSITE" id="PS50020">
    <property type="entry name" value="WW_DOMAIN_2"/>
    <property type="match status" value="1"/>
</dbReference>
<dbReference type="InterPro" id="IPR001202">
    <property type="entry name" value="WW_dom"/>
</dbReference>
<dbReference type="Pfam" id="PF00397">
    <property type="entry name" value="WW"/>
    <property type="match status" value="1"/>
</dbReference>
<sequence>MSASTHQAHDSVVLEEQIDPNYEPSDDEVLEYALWLGLDVNVDRDLFWIAREGLKAPLPANWKPCRTLDSNEIYYFNFATGKSTWDHPCDEHYKKLYQDHKTKRVQETGQETADLDPPDILQPVNTPIDDLGSQHCLQAEVEALKNKLVMAETERDALTTKYKGFKDHVTTLLVEGGRMSPHCLLWVMPEDSSDWMLVHSA</sequence>
<dbReference type="OrthoDB" id="6344460at2759"/>
<proteinExistence type="predicted"/>
<feature type="domain" description="WW" evidence="3">
    <location>
        <begin position="56"/>
        <end position="90"/>
    </location>
</feature>
<evidence type="ECO:0000313" key="5">
    <source>
        <dbReference type="Proteomes" id="UP000794436"/>
    </source>
</evidence>
<gene>
    <name evidence="4" type="ORF">Poli38472_004365</name>
</gene>
<evidence type="ECO:0000259" key="3">
    <source>
        <dbReference type="PROSITE" id="PS50020"/>
    </source>
</evidence>
<dbReference type="InterPro" id="IPR036020">
    <property type="entry name" value="WW_dom_sf"/>
</dbReference>
<dbReference type="PANTHER" id="PTHR21715:SF0">
    <property type="entry name" value="RH04127P"/>
    <property type="match status" value="1"/>
</dbReference>
<dbReference type="CDD" id="cd00201">
    <property type="entry name" value="WW"/>
    <property type="match status" value="1"/>
</dbReference>
<accession>A0A8K1FED1</accession>
<evidence type="ECO:0000256" key="1">
    <source>
        <dbReference type="SAM" id="Coils"/>
    </source>
</evidence>
<dbReference type="SUPFAM" id="SSF51045">
    <property type="entry name" value="WW domain"/>
    <property type="match status" value="1"/>
</dbReference>
<organism evidence="4 5">
    <name type="scientific">Pythium oligandrum</name>
    <name type="common">Mycoparasitic fungus</name>
    <dbReference type="NCBI Taxonomy" id="41045"/>
    <lineage>
        <taxon>Eukaryota</taxon>
        <taxon>Sar</taxon>
        <taxon>Stramenopiles</taxon>
        <taxon>Oomycota</taxon>
        <taxon>Peronosporomycetes</taxon>
        <taxon>Pythiales</taxon>
        <taxon>Pythiaceae</taxon>
        <taxon>Pythium</taxon>
    </lineage>
</organism>
<feature type="coiled-coil region" evidence="1">
    <location>
        <begin position="134"/>
        <end position="161"/>
    </location>
</feature>
<keyword evidence="1" id="KW-0175">Coiled coil</keyword>
<keyword evidence="5" id="KW-1185">Reference proteome</keyword>
<evidence type="ECO:0000313" key="4">
    <source>
        <dbReference type="EMBL" id="TMW59296.1"/>
    </source>
</evidence>
<dbReference type="PROSITE" id="PS01159">
    <property type="entry name" value="WW_DOMAIN_1"/>
    <property type="match status" value="1"/>
</dbReference>
<feature type="region of interest" description="Disordered" evidence="2">
    <location>
        <begin position="1"/>
        <end position="20"/>
    </location>
</feature>
<reference evidence="4" key="1">
    <citation type="submission" date="2019-03" db="EMBL/GenBank/DDBJ databases">
        <title>Long read genome sequence of the mycoparasitic Pythium oligandrum ATCC 38472 isolated from sugarbeet rhizosphere.</title>
        <authorList>
            <person name="Gaulin E."/>
        </authorList>
    </citation>
    <scope>NUCLEOTIDE SEQUENCE</scope>
    <source>
        <strain evidence="4">ATCC 38472_TT</strain>
    </source>
</reference>
<dbReference type="EMBL" id="SPLM01000109">
    <property type="protein sequence ID" value="TMW59296.1"/>
    <property type="molecule type" value="Genomic_DNA"/>
</dbReference>
<dbReference type="Gene3D" id="3.30.1470.10">
    <property type="entry name" value="Photosystem I PsaD, reaction center subunit II"/>
    <property type="match status" value="1"/>
</dbReference>
<evidence type="ECO:0000256" key="2">
    <source>
        <dbReference type="SAM" id="MobiDB-lite"/>
    </source>
</evidence>